<gene>
    <name evidence="6" type="ORF">A3207_04905</name>
</gene>
<reference evidence="6" key="1">
    <citation type="submission" date="2016-03" db="EMBL/GenBank/DDBJ databases">
        <authorList>
            <person name="Borrel G."/>
            <person name="Mccann A."/>
            <person name="O'Toole P.W."/>
        </authorList>
    </citation>
    <scope>NUCLEOTIDE SEQUENCE</scope>
    <source>
        <strain evidence="6">183</strain>
    </source>
</reference>
<dbReference type="InterPro" id="IPR056488">
    <property type="entry name" value="Zn_ribbon_HMPTM"/>
</dbReference>
<dbReference type="NCBIfam" id="NF045646">
    <property type="entry name" value="rSAM_Se_TrsS"/>
    <property type="match status" value="1"/>
</dbReference>
<dbReference type="Proteomes" id="UP000752814">
    <property type="component" value="Unassembled WGS sequence"/>
</dbReference>
<dbReference type="Gene3D" id="3.20.20.70">
    <property type="entry name" value="Aldolase class I"/>
    <property type="match status" value="1"/>
</dbReference>
<dbReference type="InterPro" id="IPR034474">
    <property type="entry name" value="Methyltransferase_Class_D"/>
</dbReference>
<evidence type="ECO:0000256" key="4">
    <source>
        <dbReference type="ARBA" id="ARBA00023014"/>
    </source>
</evidence>
<dbReference type="SUPFAM" id="SSF102114">
    <property type="entry name" value="Radical SAM enzymes"/>
    <property type="match status" value="1"/>
</dbReference>
<evidence type="ECO:0000313" key="7">
    <source>
        <dbReference type="Proteomes" id="UP000752814"/>
    </source>
</evidence>
<dbReference type="SFLD" id="SFLDG01067">
    <property type="entry name" value="SPASM/twitch_domain_containing"/>
    <property type="match status" value="1"/>
</dbReference>
<dbReference type="RefSeq" id="WP_020448414.1">
    <property type="nucleotide sequence ID" value="NZ_CAYAYE010000021.1"/>
</dbReference>
<accession>A0A8J8PCC4</accession>
<dbReference type="GeneID" id="41322938"/>
<evidence type="ECO:0000259" key="5">
    <source>
        <dbReference type="PROSITE" id="PS51918"/>
    </source>
</evidence>
<feature type="domain" description="Radical SAM core" evidence="5">
    <location>
        <begin position="89"/>
        <end position="306"/>
    </location>
</feature>
<dbReference type="Pfam" id="PF23545">
    <property type="entry name" value="Zn_ribbon_HMPTM"/>
    <property type="match status" value="1"/>
</dbReference>
<organism evidence="6 7">
    <name type="scientific">Candidatus Methanomassiliicoccus intestinalis</name>
    <dbReference type="NCBI Taxonomy" id="1406512"/>
    <lineage>
        <taxon>Archaea</taxon>
        <taxon>Methanobacteriati</taxon>
        <taxon>Thermoplasmatota</taxon>
        <taxon>Thermoplasmata</taxon>
        <taxon>Methanomassiliicoccales</taxon>
        <taxon>Methanomassiliicoccaceae</taxon>
        <taxon>Methanomassiliicoccus</taxon>
    </lineage>
</organism>
<dbReference type="Pfam" id="PF04055">
    <property type="entry name" value="Radical_SAM"/>
    <property type="match status" value="1"/>
</dbReference>
<dbReference type="GO" id="GO:0051536">
    <property type="term" value="F:iron-sulfur cluster binding"/>
    <property type="evidence" value="ECO:0007669"/>
    <property type="project" value="UniProtKB-KW"/>
</dbReference>
<evidence type="ECO:0000256" key="2">
    <source>
        <dbReference type="ARBA" id="ARBA00022723"/>
    </source>
</evidence>
<evidence type="ECO:0000313" key="6">
    <source>
        <dbReference type="EMBL" id="TQS81213.1"/>
    </source>
</evidence>
<dbReference type="AlphaFoldDB" id="A0A8J8PCC4"/>
<dbReference type="InterPro" id="IPR054698">
    <property type="entry name" value="rSAM_Se_TrsS"/>
</dbReference>
<dbReference type="CDD" id="cd01335">
    <property type="entry name" value="Radical_SAM"/>
    <property type="match status" value="1"/>
</dbReference>
<keyword evidence="2" id="KW-0479">Metal-binding</keyword>
<dbReference type="EMBL" id="LVVT01000024">
    <property type="protein sequence ID" value="TQS81213.1"/>
    <property type="molecule type" value="Genomic_DNA"/>
</dbReference>
<dbReference type="InterPro" id="IPR007197">
    <property type="entry name" value="rSAM"/>
</dbReference>
<comment type="caution">
    <text evidence="6">The sequence shown here is derived from an EMBL/GenBank/DDBJ whole genome shotgun (WGS) entry which is preliminary data.</text>
</comment>
<keyword evidence="4" id="KW-0411">Iron-sulfur</keyword>
<keyword evidence="3" id="KW-0408">Iron</keyword>
<keyword evidence="1" id="KW-0949">S-adenosyl-L-methionine</keyword>
<dbReference type="GO" id="GO:0003824">
    <property type="term" value="F:catalytic activity"/>
    <property type="evidence" value="ECO:0007669"/>
    <property type="project" value="InterPro"/>
</dbReference>
<dbReference type="GO" id="GO:0046872">
    <property type="term" value="F:metal ion binding"/>
    <property type="evidence" value="ECO:0007669"/>
    <property type="project" value="UniProtKB-KW"/>
</dbReference>
<dbReference type="PANTHER" id="PTHR43306:SF1">
    <property type="entry name" value="7,8-DIHYDRO-6-HYDROXYMETHYLPTERIN DIMETHYLTRANSFERASE"/>
    <property type="match status" value="1"/>
</dbReference>
<dbReference type="SFLD" id="SFLDS00029">
    <property type="entry name" value="Radical_SAM"/>
    <property type="match status" value="1"/>
</dbReference>
<evidence type="ECO:0000256" key="1">
    <source>
        <dbReference type="ARBA" id="ARBA00022691"/>
    </source>
</evidence>
<protein>
    <recommendedName>
        <fullName evidence="5">Radical SAM core domain-containing protein</fullName>
    </recommendedName>
</protein>
<dbReference type="InterPro" id="IPR058240">
    <property type="entry name" value="rSAM_sf"/>
</dbReference>
<dbReference type="OMA" id="LIPVPCN"/>
<dbReference type="PANTHER" id="PTHR43306">
    <property type="entry name" value="7,8-DIHYDRO-6-HYDROXYMETHYLPTERIN DIMETHYLTRANSFERASE"/>
    <property type="match status" value="1"/>
</dbReference>
<dbReference type="PROSITE" id="PS51918">
    <property type="entry name" value="RADICAL_SAM"/>
    <property type="match status" value="1"/>
</dbReference>
<dbReference type="SFLD" id="SFLDG01100">
    <property type="entry name" value="methyltransferase_(Class_D)"/>
    <property type="match status" value="1"/>
</dbReference>
<dbReference type="InterPro" id="IPR013785">
    <property type="entry name" value="Aldolase_TIM"/>
</dbReference>
<evidence type="ECO:0000256" key="3">
    <source>
        <dbReference type="ARBA" id="ARBA00023004"/>
    </source>
</evidence>
<sequence length="456" mass="51213">MSEIIGETESLCPECLKVIPAVKIAENDNIYLEKTCPEHGKYKVLIWRGVDDYLSLKKYACVPSKPNVCVVDKEEIVCPLDCGLCKEHTQHTCIAILEVTNGCNLKCPICFASASSGYKFHPDLNTIRKMYQTALDSVGENVCIQISGGEPTIRDDLPEIIKMGKDMGISYIELNTNGVRFAEDIEFLQKCKDAGVDSLYFSFDGVTSDVFVKTCGRDLLETKLKTIENCKKVEMGVTLVTVVSPDINLNQIGQIIDFAKKNVPTIKGVHFQPLSYFGRYPIVPQDENRTVLPDLLVEIEKQTKGQLRVDNFIPTSCTNVHCDIKSMSVVLEDGSLFPLTHRSMGPPKDTCCIASKTRQEVSDLWRFVDESMDSDNKKDPEPGSWDEFIQRAKSNYLTISSMPFQDVWNVETERLRGCCIHTITPDGRLIPFCLFNINSVHGQTLYRNEVFGKNSQ</sequence>
<name>A0A8J8PCC4_9ARCH</name>
<proteinExistence type="predicted"/>